<dbReference type="GO" id="GO:0000785">
    <property type="term" value="C:chromatin"/>
    <property type="evidence" value="ECO:0007669"/>
    <property type="project" value="TreeGrafter"/>
</dbReference>
<dbReference type="GO" id="GO:0007064">
    <property type="term" value="P:mitotic sister chromatid cohesion"/>
    <property type="evidence" value="ECO:0007669"/>
    <property type="project" value="InterPro"/>
</dbReference>
<evidence type="ECO:0000256" key="1">
    <source>
        <dbReference type="ARBA" id="ARBA00004123"/>
    </source>
</evidence>
<reference evidence="5" key="1">
    <citation type="submission" date="2022-02" db="EMBL/GenBank/DDBJ databases">
        <authorList>
            <person name="Henning P.M."/>
            <person name="McCubbin A.G."/>
            <person name="Shore J.S."/>
        </authorList>
    </citation>
    <scope>NUCLEOTIDE SEQUENCE</scope>
    <source>
        <strain evidence="5">F60SS</strain>
        <tissue evidence="5">Leaves</tissue>
    </source>
</reference>
<proteinExistence type="predicted"/>
<dbReference type="AlphaFoldDB" id="A0A9Q0J2H4"/>
<evidence type="ECO:0000256" key="3">
    <source>
        <dbReference type="ARBA" id="ARBA00023204"/>
    </source>
</evidence>
<dbReference type="OrthoDB" id="200660at2759"/>
<dbReference type="InterPro" id="IPR039776">
    <property type="entry name" value="Pds5"/>
</dbReference>
<dbReference type="Proteomes" id="UP001141552">
    <property type="component" value="Unassembled WGS sequence"/>
</dbReference>
<comment type="subcellular location">
    <subcellularLocation>
        <location evidence="1">Nucleus</location>
    </subcellularLocation>
</comment>
<reference evidence="5" key="2">
    <citation type="journal article" date="2023" name="Plants (Basel)">
        <title>Annotation of the Turnera subulata (Passifloraceae) Draft Genome Reveals the S-Locus Evolved after the Divergence of Turneroideae from Passifloroideae in a Stepwise Manner.</title>
        <authorList>
            <person name="Henning P.M."/>
            <person name="Roalson E.H."/>
            <person name="Mir W."/>
            <person name="McCubbin A.G."/>
            <person name="Shore J.S."/>
        </authorList>
    </citation>
    <scope>NUCLEOTIDE SEQUENCE</scope>
    <source>
        <strain evidence="5">F60SS</strain>
    </source>
</reference>
<keyword evidence="2" id="KW-0227">DNA damage</keyword>
<accession>A0A9Q0J2H4</accession>
<keyword evidence="6" id="KW-1185">Reference proteome</keyword>
<dbReference type="GO" id="GO:0006281">
    <property type="term" value="P:DNA repair"/>
    <property type="evidence" value="ECO:0007669"/>
    <property type="project" value="UniProtKB-KW"/>
</dbReference>
<evidence type="ECO:0000256" key="2">
    <source>
        <dbReference type="ARBA" id="ARBA00022763"/>
    </source>
</evidence>
<dbReference type="EMBL" id="JAKUCV010006482">
    <property type="protein sequence ID" value="KAJ4827146.1"/>
    <property type="molecule type" value="Genomic_DNA"/>
</dbReference>
<evidence type="ECO:0000313" key="5">
    <source>
        <dbReference type="EMBL" id="KAJ4827146.1"/>
    </source>
</evidence>
<gene>
    <name evidence="5" type="ORF">Tsubulata_024454</name>
</gene>
<dbReference type="PANTHER" id="PTHR12663:SF3">
    <property type="entry name" value="SISTER CHROMATID COHESION PROTEIN PDS5 HOMOLOG C"/>
    <property type="match status" value="1"/>
</dbReference>
<dbReference type="Pfam" id="PF20168">
    <property type="entry name" value="PDS5"/>
    <property type="match status" value="1"/>
</dbReference>
<protein>
    <submittedName>
        <fullName evidence="5">Uncharacterized protein</fullName>
    </submittedName>
</protein>
<keyword evidence="3" id="KW-0234">DNA repair</keyword>
<comment type="caution">
    <text evidence="5">The sequence shown here is derived from an EMBL/GenBank/DDBJ whole genome shotgun (WGS) entry which is preliminary data.</text>
</comment>
<organism evidence="5 6">
    <name type="scientific">Turnera subulata</name>
    <dbReference type="NCBI Taxonomy" id="218843"/>
    <lineage>
        <taxon>Eukaryota</taxon>
        <taxon>Viridiplantae</taxon>
        <taxon>Streptophyta</taxon>
        <taxon>Embryophyta</taxon>
        <taxon>Tracheophyta</taxon>
        <taxon>Spermatophyta</taxon>
        <taxon>Magnoliopsida</taxon>
        <taxon>eudicotyledons</taxon>
        <taxon>Gunneridae</taxon>
        <taxon>Pentapetalae</taxon>
        <taxon>rosids</taxon>
        <taxon>fabids</taxon>
        <taxon>Malpighiales</taxon>
        <taxon>Passifloraceae</taxon>
        <taxon>Turnera</taxon>
    </lineage>
</organism>
<name>A0A9Q0J2H4_9ROSI</name>
<dbReference type="PANTHER" id="PTHR12663">
    <property type="entry name" value="ANDROGEN INDUCED INHIBITOR OF PROLIFERATION AS3 / PDS5-RELATED"/>
    <property type="match status" value="1"/>
</dbReference>
<sequence length="213" mass="24020">MSLQLEICLTKVEQSPSESMRNALAPSLKVLIEDRFSKHSDADVRVAVASCLSEITRITAPDEPYPDDLMRDVLRLIVSSFENLADYSSRSYNKRVSILETVATVKLPNTMLNVGCDELMKSFSSLSPLPTTPQKIPDPKIDRFPLSRPSPRLLAATVSLPQLTIAAIIQEHKAEEPRRTRRTEACNRAAIAWFRRNGWFNKNFEDKEETACI</sequence>
<evidence type="ECO:0000256" key="4">
    <source>
        <dbReference type="ARBA" id="ARBA00023242"/>
    </source>
</evidence>
<evidence type="ECO:0000313" key="6">
    <source>
        <dbReference type="Proteomes" id="UP001141552"/>
    </source>
</evidence>
<dbReference type="GO" id="GO:0005634">
    <property type="term" value="C:nucleus"/>
    <property type="evidence" value="ECO:0007669"/>
    <property type="project" value="UniProtKB-SubCell"/>
</dbReference>
<keyword evidence="4" id="KW-0539">Nucleus</keyword>